<dbReference type="Proteomes" id="UP001465976">
    <property type="component" value="Unassembled WGS sequence"/>
</dbReference>
<evidence type="ECO:0000313" key="2">
    <source>
        <dbReference type="EMBL" id="KAL0568612.1"/>
    </source>
</evidence>
<feature type="region of interest" description="Disordered" evidence="1">
    <location>
        <begin position="91"/>
        <end position="111"/>
    </location>
</feature>
<evidence type="ECO:0000313" key="3">
    <source>
        <dbReference type="Proteomes" id="UP001465976"/>
    </source>
</evidence>
<organism evidence="2 3">
    <name type="scientific">Marasmius crinis-equi</name>
    <dbReference type="NCBI Taxonomy" id="585013"/>
    <lineage>
        <taxon>Eukaryota</taxon>
        <taxon>Fungi</taxon>
        <taxon>Dikarya</taxon>
        <taxon>Basidiomycota</taxon>
        <taxon>Agaricomycotina</taxon>
        <taxon>Agaricomycetes</taxon>
        <taxon>Agaricomycetidae</taxon>
        <taxon>Agaricales</taxon>
        <taxon>Marasmiineae</taxon>
        <taxon>Marasmiaceae</taxon>
        <taxon>Marasmius</taxon>
    </lineage>
</organism>
<keyword evidence="3" id="KW-1185">Reference proteome</keyword>
<evidence type="ECO:0000256" key="1">
    <source>
        <dbReference type="SAM" id="MobiDB-lite"/>
    </source>
</evidence>
<name>A0ABR3F0F1_9AGAR</name>
<comment type="caution">
    <text evidence="2">The sequence shown here is derived from an EMBL/GenBank/DDBJ whole genome shotgun (WGS) entry which is preliminary data.</text>
</comment>
<gene>
    <name evidence="2" type="ORF">V5O48_013372</name>
</gene>
<accession>A0ABR3F0F1</accession>
<protein>
    <submittedName>
        <fullName evidence="2">Uncharacterized protein</fullName>
    </submittedName>
</protein>
<dbReference type="EMBL" id="JBAHYK010001295">
    <property type="protein sequence ID" value="KAL0568612.1"/>
    <property type="molecule type" value="Genomic_DNA"/>
</dbReference>
<reference evidence="2 3" key="1">
    <citation type="submission" date="2024-02" db="EMBL/GenBank/DDBJ databases">
        <title>A draft genome for the cacao thread blight pathogen Marasmius crinis-equi.</title>
        <authorList>
            <person name="Cohen S.P."/>
            <person name="Baruah I.K."/>
            <person name="Amoako-Attah I."/>
            <person name="Bukari Y."/>
            <person name="Meinhardt L.W."/>
            <person name="Bailey B.A."/>
        </authorList>
    </citation>
    <scope>NUCLEOTIDE SEQUENCE [LARGE SCALE GENOMIC DNA]</scope>
    <source>
        <strain evidence="2 3">GH-76</strain>
    </source>
</reference>
<proteinExistence type="predicted"/>
<sequence>MADGVLVLGIASWNGAVRVKGLEVESLLEVFDSGGQWEVLFGKLLLEKFKAVHNLKKEELVVQKGKEAWRIFNEGLEKKIEPKPMVATIKEVPDEEEDMEPTSKDKVGNLGGVTKYSEAPWDREVLDESLCGKDKIPTHNTLQNKESMSWEQMEKIYVSSDHSTMVL</sequence>